<dbReference type="RefSeq" id="WP_264749404.1">
    <property type="nucleotide sequence ID" value="NZ_JAPDHW010000003.1"/>
</dbReference>
<dbReference type="EMBL" id="JAPDHW010000003">
    <property type="protein sequence ID" value="MCW3168180.1"/>
    <property type="molecule type" value="Genomic_DNA"/>
</dbReference>
<dbReference type="Proteomes" id="UP001163731">
    <property type="component" value="Unassembled WGS sequence"/>
</dbReference>
<accession>A0ABT3HWJ3</accession>
<name>A0ABT3HWJ3_9FLAO</name>
<protein>
    <submittedName>
        <fullName evidence="1">Uncharacterized protein</fullName>
    </submittedName>
</protein>
<sequence length="144" mass="16791">MLSISINVAFCTNCKGYCSATPSDKKLLNHPDIIDHFFYHGEPWFTLDHKTFERKTQFQDIEIKTMDLSVHKTDDHQYCHCKKNKKTAKSTSVTQSSKIEYAQSASEMNEIESDLYFTDLYHTYYNFHAQNASMKHSGNSVRQF</sequence>
<evidence type="ECO:0000313" key="1">
    <source>
        <dbReference type="EMBL" id="MCW3168180.1"/>
    </source>
</evidence>
<keyword evidence="2" id="KW-1185">Reference proteome</keyword>
<reference evidence="1" key="1">
    <citation type="submission" date="2022-10" db="EMBL/GenBank/DDBJ databases">
        <title>Chryseobacterium babae sp. nov. isolated from the gut of the beetle Oryctes rhinoceros, and Chryseobacterium kimseyorum sp. nov., isolated from a stick insect rearing cage.</title>
        <authorList>
            <person name="Shelomi M."/>
            <person name="Han C.-J."/>
            <person name="Chen W.-M."/>
            <person name="Chen H.-K."/>
            <person name="Liaw S.-J."/>
            <person name="Muhle E."/>
            <person name="Clermont D."/>
        </authorList>
    </citation>
    <scope>NUCLEOTIDE SEQUENCE</scope>
    <source>
        <strain evidence="1">09-1422</strain>
    </source>
</reference>
<evidence type="ECO:0000313" key="2">
    <source>
        <dbReference type="Proteomes" id="UP001163731"/>
    </source>
</evidence>
<organism evidence="1 2">
    <name type="scientific">Chryseobacterium kimseyorum</name>
    <dbReference type="NCBI Taxonomy" id="2984028"/>
    <lineage>
        <taxon>Bacteria</taxon>
        <taxon>Pseudomonadati</taxon>
        <taxon>Bacteroidota</taxon>
        <taxon>Flavobacteriia</taxon>
        <taxon>Flavobacteriales</taxon>
        <taxon>Weeksellaceae</taxon>
        <taxon>Chryseobacterium group</taxon>
        <taxon>Chryseobacterium</taxon>
    </lineage>
</organism>
<comment type="caution">
    <text evidence="1">The sequence shown here is derived from an EMBL/GenBank/DDBJ whole genome shotgun (WGS) entry which is preliminary data.</text>
</comment>
<proteinExistence type="predicted"/>
<gene>
    <name evidence="1" type="ORF">OMO38_06545</name>
</gene>